<organism evidence="1 2">
    <name type="scientific">Streptomyces uncialis</name>
    <dbReference type="NCBI Taxonomy" id="1048205"/>
    <lineage>
        <taxon>Bacteria</taxon>
        <taxon>Bacillati</taxon>
        <taxon>Actinomycetota</taxon>
        <taxon>Actinomycetes</taxon>
        <taxon>Kitasatosporales</taxon>
        <taxon>Streptomycetaceae</taxon>
        <taxon>Streptomyces</taxon>
    </lineage>
</organism>
<protein>
    <submittedName>
        <fullName evidence="1">Uncharacterized protein</fullName>
    </submittedName>
</protein>
<dbReference type="Proteomes" id="UP000186455">
    <property type="component" value="Unassembled WGS sequence"/>
</dbReference>
<evidence type="ECO:0000313" key="1">
    <source>
        <dbReference type="EMBL" id="OKH93863.1"/>
    </source>
</evidence>
<gene>
    <name evidence="1" type="ORF">AB852_14235</name>
</gene>
<sequence>MEIFSENTRLQFARSRASSWDCCFCWAVEQRAYPIRIAAAVGAGFDARARNPGLAGTAVVGHGDVEELGQVWRHLGQAGARG</sequence>
<name>A0A1Q4V7P5_9ACTN</name>
<reference evidence="1 2" key="1">
    <citation type="submission" date="2015-06" db="EMBL/GenBank/DDBJ databases">
        <title>Cloning and characterization of the uncialamcin biosynthetic gene cluster.</title>
        <authorList>
            <person name="Yan X."/>
            <person name="Huang T."/>
            <person name="Ge H."/>
            <person name="Shen B."/>
        </authorList>
    </citation>
    <scope>NUCLEOTIDE SEQUENCE [LARGE SCALE GENOMIC DNA]</scope>
    <source>
        <strain evidence="1 2">DCA2648</strain>
    </source>
</reference>
<evidence type="ECO:0000313" key="2">
    <source>
        <dbReference type="Proteomes" id="UP000186455"/>
    </source>
</evidence>
<dbReference type="EMBL" id="LFBV01000003">
    <property type="protein sequence ID" value="OKH93863.1"/>
    <property type="molecule type" value="Genomic_DNA"/>
</dbReference>
<proteinExistence type="predicted"/>
<dbReference type="AlphaFoldDB" id="A0A1Q4V7P5"/>
<dbReference type="RefSeq" id="WP_073788094.1">
    <property type="nucleotide sequence ID" value="NZ_LFBV01000003.1"/>
</dbReference>
<accession>A0A1Q4V7P5</accession>
<comment type="caution">
    <text evidence="1">The sequence shown here is derived from an EMBL/GenBank/DDBJ whole genome shotgun (WGS) entry which is preliminary data.</text>
</comment>
<keyword evidence="2" id="KW-1185">Reference proteome</keyword>